<keyword evidence="2" id="KW-1185">Reference proteome</keyword>
<sequence length="405" mass="46229">MARPVALLDIDDTLLIENELNTALLESLKDNHVNDIYLFTDMTFKSSSLEERLRLKKQLENSGFKVHGFITPLDLVWTKLDDKEARQEEGEQAYNFTEALYSPRFGAIKNLAGEALDSILDDEEIAEEFSAYRDALKNPRPLDQIRLGSAFEEALDVYNSDIADPKKEPGFHLSHNMNPRGDVAKLLGDQRAIHEGYSHTKGLLLEAFMANKPEWVSSIIIADDNRKVIESCEKYKAENNPDIPISTIHVDKKNTNTHNYNYYNNETKKHLSADPFPIIAQIDAEITQLKKSKRNFFLSSPERKIFALEKLKQDIINADLAQTNFLDVISNWENSIHFKSKKTNQGAPLSEIIAQQRNILKPEFSSKQTSTQKLITNLKEKLQISQQEFKEDVSDEDDSEISLNI</sequence>
<organism evidence="1 2">
    <name type="scientific">Legionella beliardensis</name>
    <dbReference type="NCBI Taxonomy" id="91822"/>
    <lineage>
        <taxon>Bacteria</taxon>
        <taxon>Pseudomonadati</taxon>
        <taxon>Pseudomonadota</taxon>
        <taxon>Gammaproteobacteria</taxon>
        <taxon>Legionellales</taxon>
        <taxon>Legionellaceae</taxon>
        <taxon>Legionella</taxon>
    </lineage>
</organism>
<proteinExistence type="predicted"/>
<dbReference type="AlphaFoldDB" id="A0A378I1H0"/>
<evidence type="ECO:0000313" key="1">
    <source>
        <dbReference type="EMBL" id="STX28525.1"/>
    </source>
</evidence>
<dbReference type="OrthoDB" id="5654404at2"/>
<dbReference type="RefSeq" id="WP_115302265.1">
    <property type="nucleotide sequence ID" value="NZ_CAAAHO010000001.1"/>
</dbReference>
<accession>A0A378I1H0</accession>
<gene>
    <name evidence="1" type="ORF">NCTC13315_01055</name>
</gene>
<evidence type="ECO:0000313" key="2">
    <source>
        <dbReference type="Proteomes" id="UP000254968"/>
    </source>
</evidence>
<dbReference type="Proteomes" id="UP000254968">
    <property type="component" value="Unassembled WGS sequence"/>
</dbReference>
<dbReference type="EMBL" id="UGNV01000001">
    <property type="protein sequence ID" value="STX28525.1"/>
    <property type="molecule type" value="Genomic_DNA"/>
</dbReference>
<reference evidence="1 2" key="1">
    <citation type="submission" date="2018-06" db="EMBL/GenBank/DDBJ databases">
        <authorList>
            <consortium name="Pathogen Informatics"/>
            <person name="Doyle S."/>
        </authorList>
    </citation>
    <scope>NUCLEOTIDE SEQUENCE [LARGE SCALE GENOMIC DNA]</scope>
    <source>
        <strain evidence="1 2">NCTC13315</strain>
    </source>
</reference>
<protein>
    <submittedName>
        <fullName evidence="1">Uncharacterized protein</fullName>
    </submittedName>
</protein>
<name>A0A378I1H0_9GAMM</name>